<organism evidence="2 3">
    <name type="scientific">Listeria swaminathanii</name>
    <dbReference type="NCBI Taxonomy" id="2713501"/>
    <lineage>
        <taxon>Bacteria</taxon>
        <taxon>Bacillati</taxon>
        <taxon>Bacillota</taxon>
        <taxon>Bacilli</taxon>
        <taxon>Bacillales</taxon>
        <taxon>Listeriaceae</taxon>
        <taxon>Listeria</taxon>
    </lineage>
</organism>
<name>A0ABU2ICB8_9LIST</name>
<dbReference type="Pfam" id="PF08808">
    <property type="entry name" value="RES"/>
    <property type="match status" value="1"/>
</dbReference>
<evidence type="ECO:0000259" key="1">
    <source>
        <dbReference type="SMART" id="SM00953"/>
    </source>
</evidence>
<dbReference type="GeneID" id="93238968"/>
<dbReference type="InterPro" id="IPR014914">
    <property type="entry name" value="RES_dom"/>
</dbReference>
<reference evidence="2 3" key="1">
    <citation type="submission" date="2023-05" db="EMBL/GenBank/DDBJ databases">
        <title>A Combination of Whole Genome Sequencing and Metagenomics Reveals Diversity of Listeria spp. in Soil Collected from the Nantahala National Forest.</title>
        <authorList>
            <person name="Wang J."/>
            <person name="Schamp C.N."/>
            <person name="Hudson L.K."/>
            <person name="Chaggar H.K."/>
            <person name="Bryan D.W."/>
            <person name="Radosevich M."/>
            <person name="Denes T.G."/>
        </authorList>
    </citation>
    <scope>NUCLEOTIDE SEQUENCE [LARGE SCALE GENOMIC DNA]</scope>
    <source>
        <strain evidence="2 3">UTK S2-0009</strain>
    </source>
</reference>
<dbReference type="RefSeq" id="WP_311174474.1">
    <property type="nucleotide sequence ID" value="NZ_CP156021.1"/>
</dbReference>
<sequence>MICCDRCFNDIEIKSIIKGLDNRQENCPLCKESDVYVYNTEVNSELKVPFSDFLSIYSSYDEIKEVAPSFDQFSSLKEELTDTWNIFNLDKEKIIDLIKSICPEFSSENSDLFSKSVAVIEYTQQPYIADHSILKCNDWDDFVTEITTNIRFNIDLFNKTIFANVLTAFEQTLEINNTPNYFRGRIIDKLAYTIDEMGAPPNEKAGNGRANTKGIPCLYLADSKDTSAKEIRAGLHDKITIGMFSLNKKIKIIDLVNIDKVSPFSIGDAKAHYVNKNHLKRIGAELSKTLRNNSSDLEYLPTQYVADFIKSLGYDGIKFKSTLHPTGHNLAIFDVDSFLCKKVNSYKIDSLSVTFGGF</sequence>
<evidence type="ECO:0000313" key="3">
    <source>
        <dbReference type="Proteomes" id="UP001267344"/>
    </source>
</evidence>
<feature type="domain" description="RES" evidence="1">
    <location>
        <begin position="193"/>
        <end position="344"/>
    </location>
</feature>
<accession>A0ABU2ICB8</accession>
<dbReference type="SMART" id="SM00953">
    <property type="entry name" value="RES"/>
    <property type="match status" value="1"/>
</dbReference>
<protein>
    <submittedName>
        <fullName evidence="2">RES family NAD+ phosphorylase</fullName>
    </submittedName>
</protein>
<comment type="caution">
    <text evidence="2">The sequence shown here is derived from an EMBL/GenBank/DDBJ whole genome shotgun (WGS) entry which is preliminary data.</text>
</comment>
<proteinExistence type="predicted"/>
<evidence type="ECO:0000313" key="2">
    <source>
        <dbReference type="EMBL" id="MDT0095684.1"/>
    </source>
</evidence>
<dbReference type="EMBL" id="JASBAG010000001">
    <property type="protein sequence ID" value="MDT0095684.1"/>
    <property type="molecule type" value="Genomic_DNA"/>
</dbReference>
<gene>
    <name evidence="2" type="ORF">QJV39_03060</name>
</gene>
<dbReference type="Proteomes" id="UP001267344">
    <property type="component" value="Unassembled WGS sequence"/>
</dbReference>
<keyword evidence="3" id="KW-1185">Reference proteome</keyword>